<protein>
    <submittedName>
        <fullName evidence="6">Acyl transferase/acyl hydrolase/lysophospholipase</fullName>
    </submittedName>
</protein>
<keyword evidence="7" id="KW-1185">Reference proteome</keyword>
<evidence type="ECO:0000259" key="5">
    <source>
        <dbReference type="PROSITE" id="PS51635"/>
    </source>
</evidence>
<dbReference type="CDD" id="cd07216">
    <property type="entry name" value="Pat17_PNPLA8_PNPLA9_like3"/>
    <property type="match status" value="1"/>
</dbReference>
<organism evidence="6 7">
    <name type="scientific">Crucibulum laeve</name>
    <dbReference type="NCBI Taxonomy" id="68775"/>
    <lineage>
        <taxon>Eukaryota</taxon>
        <taxon>Fungi</taxon>
        <taxon>Dikarya</taxon>
        <taxon>Basidiomycota</taxon>
        <taxon>Agaricomycotina</taxon>
        <taxon>Agaricomycetes</taxon>
        <taxon>Agaricomycetidae</taxon>
        <taxon>Agaricales</taxon>
        <taxon>Agaricineae</taxon>
        <taxon>Nidulariaceae</taxon>
        <taxon>Crucibulum</taxon>
    </lineage>
</organism>
<dbReference type="GO" id="GO:0046486">
    <property type="term" value="P:glycerolipid metabolic process"/>
    <property type="evidence" value="ECO:0007669"/>
    <property type="project" value="UniProtKB-ARBA"/>
</dbReference>
<dbReference type="PANTHER" id="PTHR24185:SF1">
    <property type="entry name" value="CALCIUM-INDEPENDENT PHOSPHOLIPASE A2-GAMMA"/>
    <property type="match status" value="1"/>
</dbReference>
<reference evidence="6 7" key="1">
    <citation type="journal article" date="2019" name="Nat. Ecol. Evol.">
        <title>Megaphylogeny resolves global patterns of mushroom evolution.</title>
        <authorList>
            <person name="Varga T."/>
            <person name="Krizsan K."/>
            <person name="Foldi C."/>
            <person name="Dima B."/>
            <person name="Sanchez-Garcia M."/>
            <person name="Sanchez-Ramirez S."/>
            <person name="Szollosi G.J."/>
            <person name="Szarkandi J.G."/>
            <person name="Papp V."/>
            <person name="Albert L."/>
            <person name="Andreopoulos W."/>
            <person name="Angelini C."/>
            <person name="Antonin V."/>
            <person name="Barry K.W."/>
            <person name="Bougher N.L."/>
            <person name="Buchanan P."/>
            <person name="Buyck B."/>
            <person name="Bense V."/>
            <person name="Catcheside P."/>
            <person name="Chovatia M."/>
            <person name="Cooper J."/>
            <person name="Damon W."/>
            <person name="Desjardin D."/>
            <person name="Finy P."/>
            <person name="Geml J."/>
            <person name="Haridas S."/>
            <person name="Hughes K."/>
            <person name="Justo A."/>
            <person name="Karasinski D."/>
            <person name="Kautmanova I."/>
            <person name="Kiss B."/>
            <person name="Kocsube S."/>
            <person name="Kotiranta H."/>
            <person name="LaButti K.M."/>
            <person name="Lechner B.E."/>
            <person name="Liimatainen K."/>
            <person name="Lipzen A."/>
            <person name="Lukacs Z."/>
            <person name="Mihaltcheva S."/>
            <person name="Morgado L.N."/>
            <person name="Niskanen T."/>
            <person name="Noordeloos M.E."/>
            <person name="Ohm R.A."/>
            <person name="Ortiz-Santana B."/>
            <person name="Ovrebo C."/>
            <person name="Racz N."/>
            <person name="Riley R."/>
            <person name="Savchenko A."/>
            <person name="Shiryaev A."/>
            <person name="Soop K."/>
            <person name="Spirin V."/>
            <person name="Szebenyi C."/>
            <person name="Tomsovsky M."/>
            <person name="Tulloss R.E."/>
            <person name="Uehling J."/>
            <person name="Grigoriev I.V."/>
            <person name="Vagvolgyi C."/>
            <person name="Papp T."/>
            <person name="Martin F.M."/>
            <person name="Miettinen O."/>
            <person name="Hibbett D.S."/>
            <person name="Nagy L.G."/>
        </authorList>
    </citation>
    <scope>NUCLEOTIDE SEQUENCE [LARGE SCALE GENOMIC DNA]</scope>
    <source>
        <strain evidence="6 7">CBS 166.37</strain>
    </source>
</reference>
<dbReference type="InterPro" id="IPR002641">
    <property type="entry name" value="PNPLA_dom"/>
</dbReference>
<gene>
    <name evidence="6" type="ORF">BDQ12DRAFT_728467</name>
</gene>
<keyword evidence="3 4" id="KW-0443">Lipid metabolism</keyword>
<dbReference type="GO" id="GO:0016020">
    <property type="term" value="C:membrane"/>
    <property type="evidence" value="ECO:0007669"/>
    <property type="project" value="TreeGrafter"/>
</dbReference>
<proteinExistence type="predicted"/>
<evidence type="ECO:0000256" key="3">
    <source>
        <dbReference type="ARBA" id="ARBA00023098"/>
    </source>
</evidence>
<keyword evidence="1 4" id="KW-0378">Hydrolase</keyword>
<sequence length="562" mass="61942">MSVTIDGVKTFEPLPVPSSEFDNGLYTVKATAECQQSASDDQIQSRFWFSTPALDDETIKRLHSIQLFAECRDQGFADVPSAGNWTWFEIGVYVDASGATLKEKDGVKLVWKSHPNRFLSNSYDWSNGMIFDKKHEIFGLLSPGNVIGIRLCARFPGWEIMAKSGYLVVELGPKLGKRTVPEFKAIVHDINAMQELISEANAQFTVAFTPSPVQGLRKAETYTSVGERPLRVLSLDGGGVRGLSSLYILNEVMKKAAPGKKPCEVFDMIAGTSAGGLTAIMLGRLKLSVDECIKDYETLSRTIFKDYGKIDKGIRVHKTGARYDSSILENAFREYIGQRTGNQNEKLLNEEGSCKVFVMAVREDADNNRGPVFLRSYSNPQTLSPLPDCLIWQAGRATSAAPSYFTPIKVGDYTLVDGGLLANNPLGWLWSEVLDVFGPARRTDCFLSIGTGIPANQRVGQAGVVDRRELADGLSGSTTNTQLTHILFKSILNAYAPDAGSRKYWRMNVGEYNEKTDNYKDIGDLDDLTKIDGFRTMTENYIKSQQELIDGCATKLSASLAA</sequence>
<keyword evidence="6" id="KW-0808">Transferase</keyword>
<accession>A0A5C3LV99</accession>
<dbReference type="SUPFAM" id="SSF52151">
    <property type="entry name" value="FabD/lysophospholipase-like"/>
    <property type="match status" value="1"/>
</dbReference>
<feature type="domain" description="PNPLA" evidence="5">
    <location>
        <begin position="233"/>
        <end position="430"/>
    </location>
</feature>
<feature type="active site" description="Proton acceptor" evidence="4">
    <location>
        <position position="417"/>
    </location>
</feature>
<dbReference type="GO" id="GO:0019369">
    <property type="term" value="P:arachidonate metabolic process"/>
    <property type="evidence" value="ECO:0007669"/>
    <property type="project" value="TreeGrafter"/>
</dbReference>
<feature type="short sequence motif" description="DGA/G" evidence="4">
    <location>
        <begin position="417"/>
        <end position="419"/>
    </location>
</feature>
<evidence type="ECO:0000313" key="6">
    <source>
        <dbReference type="EMBL" id="TFK32671.1"/>
    </source>
</evidence>
<dbReference type="PROSITE" id="PS51635">
    <property type="entry name" value="PNPLA"/>
    <property type="match status" value="1"/>
</dbReference>
<dbReference type="PANTHER" id="PTHR24185">
    <property type="entry name" value="CALCIUM-INDEPENDENT PHOSPHOLIPASE A2-GAMMA"/>
    <property type="match status" value="1"/>
</dbReference>
<dbReference type="OrthoDB" id="630895at2759"/>
<feature type="short sequence motif" description="GXSXG" evidence="4">
    <location>
        <begin position="271"/>
        <end position="275"/>
    </location>
</feature>
<name>A0A5C3LV99_9AGAR</name>
<dbReference type="GO" id="GO:0016740">
    <property type="term" value="F:transferase activity"/>
    <property type="evidence" value="ECO:0007669"/>
    <property type="project" value="UniProtKB-KW"/>
</dbReference>
<dbReference type="Gene3D" id="3.40.1090.10">
    <property type="entry name" value="Cytosolic phospholipase A2 catalytic domain"/>
    <property type="match status" value="1"/>
</dbReference>
<dbReference type="Pfam" id="PF01734">
    <property type="entry name" value="Patatin"/>
    <property type="match status" value="1"/>
</dbReference>
<dbReference type="GO" id="GO:0047499">
    <property type="term" value="F:calcium-independent phospholipase A2 activity"/>
    <property type="evidence" value="ECO:0007669"/>
    <property type="project" value="TreeGrafter"/>
</dbReference>
<dbReference type="EMBL" id="ML213667">
    <property type="protein sequence ID" value="TFK32671.1"/>
    <property type="molecule type" value="Genomic_DNA"/>
</dbReference>
<dbReference type="InterPro" id="IPR016035">
    <property type="entry name" value="Acyl_Trfase/lysoPLipase"/>
</dbReference>
<feature type="short sequence motif" description="GXGXXG" evidence="4">
    <location>
        <begin position="237"/>
        <end position="242"/>
    </location>
</feature>
<dbReference type="GO" id="GO:0016042">
    <property type="term" value="P:lipid catabolic process"/>
    <property type="evidence" value="ECO:0007669"/>
    <property type="project" value="UniProtKB-UniRule"/>
</dbReference>
<evidence type="ECO:0000256" key="4">
    <source>
        <dbReference type="PROSITE-ProRule" id="PRU01161"/>
    </source>
</evidence>
<dbReference type="STRING" id="68775.A0A5C3LV99"/>
<evidence type="ECO:0000256" key="2">
    <source>
        <dbReference type="ARBA" id="ARBA00022963"/>
    </source>
</evidence>
<keyword evidence="2 4" id="KW-0442">Lipid degradation</keyword>
<feature type="active site" description="Nucleophile" evidence="4">
    <location>
        <position position="273"/>
    </location>
</feature>
<dbReference type="Proteomes" id="UP000308652">
    <property type="component" value="Unassembled WGS sequence"/>
</dbReference>
<evidence type="ECO:0000256" key="1">
    <source>
        <dbReference type="ARBA" id="ARBA00022801"/>
    </source>
</evidence>
<dbReference type="AlphaFoldDB" id="A0A5C3LV99"/>
<evidence type="ECO:0000313" key="7">
    <source>
        <dbReference type="Proteomes" id="UP000308652"/>
    </source>
</evidence>